<dbReference type="InterPro" id="IPR051659">
    <property type="entry name" value="Serine_Protease_S1-Domain"/>
</dbReference>
<dbReference type="PANTHER" id="PTHR24254">
    <property type="entry name" value="PROTHROMBIN"/>
    <property type="match status" value="1"/>
</dbReference>
<keyword evidence="2" id="KW-0964">Secreted</keyword>
<dbReference type="InterPro" id="IPR000859">
    <property type="entry name" value="CUB_dom"/>
</dbReference>
<dbReference type="OrthoDB" id="6147874at2759"/>
<keyword evidence="5" id="KW-1015">Disulfide bond</keyword>
<dbReference type="GeneID" id="104963725"/>
<evidence type="ECO:0000313" key="9">
    <source>
        <dbReference type="Proteomes" id="UP000504611"/>
    </source>
</evidence>
<dbReference type="PANTHER" id="PTHR24254:SF9">
    <property type="entry name" value="INACTIVE SERINE PROTEASE PAMR1"/>
    <property type="match status" value="1"/>
</dbReference>
<sequence>MLSAGRGLQLGQTHGGTSTAPWTGTVISWKEGWFLLIFLSISLPQGTAWPYDYRYLYNHCPGPEWNVMCRGCCEYDVIRCKCPIQGTPVGYAVPCCRNAINECDPCIIHPGCSIFENCKRCNNGTWGPRDDFFITGKYCAECRPGWSGGDCMKCGGVIRKRQGHLVLESYPNNARCEWTIQVDRPFTIELRYFTEGYISVPRIGQDSVKCCPVSSPGPVNTQTPSLSGEDSALGNMGQYQAVVPL</sequence>
<gene>
    <name evidence="10" type="primary">LOC104963725</name>
</gene>
<dbReference type="PROSITE" id="PS01180">
    <property type="entry name" value="CUB"/>
    <property type="match status" value="1"/>
</dbReference>
<keyword evidence="3" id="KW-0732">Signal</keyword>
<comment type="subcellular location">
    <subcellularLocation>
        <location evidence="1">Secreted</location>
    </subcellularLocation>
</comment>
<dbReference type="SUPFAM" id="SSF49854">
    <property type="entry name" value="Spermadhesin, CUB domain"/>
    <property type="match status" value="1"/>
</dbReference>
<keyword evidence="6" id="KW-0325">Glycoprotein</keyword>
<evidence type="ECO:0000256" key="4">
    <source>
        <dbReference type="ARBA" id="ARBA00022737"/>
    </source>
</evidence>
<dbReference type="GO" id="GO:0005576">
    <property type="term" value="C:extracellular region"/>
    <property type="evidence" value="ECO:0007669"/>
    <property type="project" value="UniProtKB-SubCell"/>
</dbReference>
<comment type="caution">
    <text evidence="7">Lacks conserved residue(s) required for the propagation of feature annotation.</text>
</comment>
<feature type="domain" description="CUB" evidence="8">
    <location>
        <begin position="154"/>
        <end position="210"/>
    </location>
</feature>
<protein>
    <submittedName>
        <fullName evidence="10">Inactive serine protease PAMR1-like</fullName>
    </submittedName>
</protein>
<organism evidence="9 10">
    <name type="scientific">Notothenia coriiceps</name>
    <name type="common">black rockcod</name>
    <dbReference type="NCBI Taxonomy" id="8208"/>
    <lineage>
        <taxon>Eukaryota</taxon>
        <taxon>Metazoa</taxon>
        <taxon>Chordata</taxon>
        <taxon>Craniata</taxon>
        <taxon>Vertebrata</taxon>
        <taxon>Euteleostomi</taxon>
        <taxon>Actinopterygii</taxon>
        <taxon>Neopterygii</taxon>
        <taxon>Teleostei</taxon>
        <taxon>Neoteleostei</taxon>
        <taxon>Acanthomorphata</taxon>
        <taxon>Eupercaria</taxon>
        <taxon>Perciformes</taxon>
        <taxon>Notothenioidei</taxon>
        <taxon>Nototheniidae</taxon>
        <taxon>Notothenia</taxon>
    </lineage>
</organism>
<accession>A0A6I9PTK3</accession>
<keyword evidence="4" id="KW-0677">Repeat</keyword>
<reference evidence="10" key="1">
    <citation type="submission" date="2025-08" db="UniProtKB">
        <authorList>
            <consortium name="RefSeq"/>
        </authorList>
    </citation>
    <scope>IDENTIFICATION</scope>
    <source>
        <tissue evidence="10">Muscle</tissue>
    </source>
</reference>
<name>A0A6I9PTK3_9TELE</name>
<evidence type="ECO:0000256" key="3">
    <source>
        <dbReference type="ARBA" id="ARBA00022729"/>
    </source>
</evidence>
<evidence type="ECO:0000256" key="2">
    <source>
        <dbReference type="ARBA" id="ARBA00022525"/>
    </source>
</evidence>
<dbReference type="KEGG" id="ncc:104963725"/>
<evidence type="ECO:0000256" key="6">
    <source>
        <dbReference type="ARBA" id="ARBA00023180"/>
    </source>
</evidence>
<evidence type="ECO:0000256" key="7">
    <source>
        <dbReference type="PROSITE-ProRule" id="PRU00059"/>
    </source>
</evidence>
<dbReference type="InterPro" id="IPR035914">
    <property type="entry name" value="Sperma_CUB_dom_sf"/>
</dbReference>
<evidence type="ECO:0000256" key="5">
    <source>
        <dbReference type="ARBA" id="ARBA00023157"/>
    </source>
</evidence>
<dbReference type="Gene3D" id="2.60.120.290">
    <property type="entry name" value="Spermadhesin, CUB domain"/>
    <property type="match status" value="1"/>
</dbReference>
<dbReference type="RefSeq" id="XP_010790668.1">
    <property type="nucleotide sequence ID" value="XM_010792366.1"/>
</dbReference>
<evidence type="ECO:0000259" key="8">
    <source>
        <dbReference type="PROSITE" id="PS01180"/>
    </source>
</evidence>
<dbReference type="Proteomes" id="UP000504611">
    <property type="component" value="Unplaced"/>
</dbReference>
<evidence type="ECO:0000313" key="10">
    <source>
        <dbReference type="RefSeq" id="XP_010790668.1"/>
    </source>
</evidence>
<evidence type="ECO:0000256" key="1">
    <source>
        <dbReference type="ARBA" id="ARBA00004613"/>
    </source>
</evidence>
<keyword evidence="9" id="KW-1185">Reference proteome</keyword>
<dbReference type="AlphaFoldDB" id="A0A6I9PTK3"/>
<proteinExistence type="predicted"/>